<sequence>MTTMTPTSPRLPSPPPAAEIPAGVSMPSASDNGQSPEVALYLANAKRRIHPGTRAADMASGPPLANLAELDSAFQLQEHLAALHYYHTVSGTKPISRSAAAILASPPPSVDRTLWLYELCRFLVAQCNTLIVGFLFDTPPCSTVTCPEMRASEWQFLCAVHDAPKSCCAIDYCCHTLDWAANVVTDPKVFPSRFIVLSEPHTKSLALKNLINVFRRLHRIFAHAWFQHRHVFWDVEQASGLYVFFKMVCDLYNLLPGDTYKLPPEAEGLEPISVTSSSLPVSADPSSDGKASGPVTIVKNIRLDLPPSSSQTDEPAPRSDSRAGMRHPGPDDNDDDYDNDYDASASVIHDDPEDDASAQDDPDPAPTRSVSRIPVKSPSPDPSAQSPSDVPVIVKSVSPDARGPGAASPSLGDSFPLRTKSVSPKPGNMSIRPPPSKLPKKASPKPWQAKLRSASPAAAAGSGDGVTPPPMHGASGGTVIGPGFGGSSANAASSKSAASLQDTVFAKMEDTKDEAAEVADVTIMAEEEDDKNKDNQEDDKPKTEEKEDVEQDLHDVKDGEEKDKADEEKSVDEQESREAEEEQKERTEEMEETEQKEESS</sequence>
<feature type="compositionally biased region" description="Gly residues" evidence="2">
    <location>
        <begin position="474"/>
        <end position="486"/>
    </location>
</feature>
<evidence type="ECO:0000256" key="1">
    <source>
        <dbReference type="PIRSR" id="PIRSR605301-1"/>
    </source>
</evidence>
<keyword evidence="1" id="KW-0862">Zinc</keyword>
<evidence type="ECO:0008006" key="5">
    <source>
        <dbReference type="Google" id="ProtNLM"/>
    </source>
</evidence>
<feature type="compositionally biased region" description="Pro residues" evidence="2">
    <location>
        <begin position="9"/>
        <end position="18"/>
    </location>
</feature>
<comment type="caution">
    <text evidence="3">The sequence shown here is derived from an EMBL/GenBank/DDBJ whole genome shotgun (WGS) entry which is preliminary data.</text>
</comment>
<dbReference type="Gene3D" id="1.20.140.30">
    <property type="entry name" value="MOB kinase activator"/>
    <property type="match status" value="1"/>
</dbReference>
<feature type="region of interest" description="Disordered" evidence="2">
    <location>
        <begin position="301"/>
        <end position="600"/>
    </location>
</feature>
<dbReference type="AlphaFoldDB" id="A0A0F4ZGB4"/>
<feature type="binding site" evidence="1">
    <location>
        <position position="146"/>
    </location>
    <ligand>
        <name>Zn(2+)</name>
        <dbReference type="ChEBI" id="CHEBI:29105"/>
    </ligand>
</feature>
<dbReference type="InterPro" id="IPR005301">
    <property type="entry name" value="MOB_kinase_act_fam"/>
</dbReference>
<dbReference type="SMART" id="SM01388">
    <property type="entry name" value="Mob1_phocein"/>
    <property type="match status" value="1"/>
</dbReference>
<evidence type="ECO:0000256" key="2">
    <source>
        <dbReference type="SAM" id="MobiDB-lite"/>
    </source>
</evidence>
<feature type="binding site" evidence="1">
    <location>
        <position position="141"/>
    </location>
    <ligand>
        <name>Zn(2+)</name>
        <dbReference type="ChEBI" id="CHEBI:29105"/>
    </ligand>
</feature>
<organism evidence="3 4">
    <name type="scientific">Thielaviopsis punctulata</name>
    <dbReference type="NCBI Taxonomy" id="72032"/>
    <lineage>
        <taxon>Eukaryota</taxon>
        <taxon>Fungi</taxon>
        <taxon>Dikarya</taxon>
        <taxon>Ascomycota</taxon>
        <taxon>Pezizomycotina</taxon>
        <taxon>Sordariomycetes</taxon>
        <taxon>Hypocreomycetidae</taxon>
        <taxon>Microascales</taxon>
        <taxon>Ceratocystidaceae</taxon>
        <taxon>Thielaviopsis</taxon>
    </lineage>
</organism>
<gene>
    <name evidence="3" type="ORF">TD95_000686</name>
</gene>
<feature type="binding site" evidence="1">
    <location>
        <position position="223"/>
    </location>
    <ligand>
        <name>Zn(2+)</name>
        <dbReference type="ChEBI" id="CHEBI:29105"/>
    </ligand>
</feature>
<feature type="compositionally biased region" description="Acidic residues" evidence="2">
    <location>
        <begin position="331"/>
        <end position="341"/>
    </location>
</feature>
<feature type="region of interest" description="Disordered" evidence="2">
    <location>
        <begin position="275"/>
        <end position="294"/>
    </location>
</feature>
<dbReference type="Proteomes" id="UP000033483">
    <property type="component" value="Unassembled WGS sequence"/>
</dbReference>
<evidence type="ECO:0000313" key="4">
    <source>
        <dbReference type="Proteomes" id="UP000033483"/>
    </source>
</evidence>
<protein>
    <recommendedName>
        <fullName evidence="5">Mob1/phocein</fullName>
    </recommendedName>
</protein>
<feature type="region of interest" description="Disordered" evidence="2">
    <location>
        <begin position="1"/>
        <end position="33"/>
    </location>
</feature>
<proteinExistence type="predicted"/>
<name>A0A0F4ZGB4_9PEZI</name>
<reference evidence="3 4" key="1">
    <citation type="submission" date="2015-03" db="EMBL/GenBank/DDBJ databases">
        <authorList>
            <person name="Radwan O."/>
            <person name="Al-Naeli F.A."/>
            <person name="Rendon G.A."/>
            <person name="Fields C."/>
        </authorList>
    </citation>
    <scope>NUCLEOTIDE SEQUENCE [LARGE SCALE GENOMIC DNA]</scope>
    <source>
        <strain evidence="3">CR-DP1</strain>
    </source>
</reference>
<feature type="compositionally biased region" description="Acidic residues" evidence="2">
    <location>
        <begin position="351"/>
        <end position="363"/>
    </location>
</feature>
<dbReference type="EMBL" id="LAEV01000760">
    <property type="protein sequence ID" value="KKA29619.1"/>
    <property type="molecule type" value="Genomic_DNA"/>
</dbReference>
<feature type="binding site" evidence="1">
    <location>
        <position position="228"/>
    </location>
    <ligand>
        <name>Zn(2+)</name>
        <dbReference type="ChEBI" id="CHEBI:29105"/>
    </ligand>
</feature>
<feature type="compositionally biased region" description="Low complexity" evidence="2">
    <location>
        <begin position="487"/>
        <end position="499"/>
    </location>
</feature>
<feature type="compositionally biased region" description="Basic and acidic residues" evidence="2">
    <location>
        <begin position="530"/>
        <end position="587"/>
    </location>
</feature>
<keyword evidence="1" id="KW-0479">Metal-binding</keyword>
<dbReference type="InterPro" id="IPR036703">
    <property type="entry name" value="MOB_kinase_act_sf"/>
</dbReference>
<dbReference type="PANTHER" id="PTHR22599">
    <property type="entry name" value="MPS ONE BINDER KINASE ACTIVATOR-LIKE MOB"/>
    <property type="match status" value="1"/>
</dbReference>
<dbReference type="OrthoDB" id="10262609at2759"/>
<keyword evidence="4" id="KW-1185">Reference proteome</keyword>
<evidence type="ECO:0000313" key="3">
    <source>
        <dbReference type="EMBL" id="KKA29619.1"/>
    </source>
</evidence>
<dbReference type="SUPFAM" id="SSF101152">
    <property type="entry name" value="Mob1/phocein"/>
    <property type="match status" value="1"/>
</dbReference>
<feature type="compositionally biased region" description="Low complexity" evidence="2">
    <location>
        <begin position="382"/>
        <end position="392"/>
    </location>
</feature>
<feature type="compositionally biased region" description="Acidic residues" evidence="2">
    <location>
        <begin position="588"/>
        <end position="600"/>
    </location>
</feature>
<dbReference type="Pfam" id="PF03637">
    <property type="entry name" value="Mob1_phocein"/>
    <property type="match status" value="1"/>
</dbReference>
<accession>A0A0F4ZGB4</accession>
<feature type="compositionally biased region" description="Low complexity" evidence="2">
    <location>
        <begin position="276"/>
        <end position="288"/>
    </location>
</feature>